<dbReference type="STRING" id="97359.A0A550C6B7"/>
<protein>
    <recommendedName>
        <fullName evidence="6">Histone deacetylase interacting domain-containing protein</fullName>
    </recommendedName>
</protein>
<dbReference type="PANTHER" id="PTHR12346">
    <property type="entry name" value="SIN3B-RELATED"/>
    <property type="match status" value="1"/>
</dbReference>
<feature type="region of interest" description="Disordered" evidence="5">
    <location>
        <begin position="158"/>
        <end position="240"/>
    </location>
</feature>
<dbReference type="PANTHER" id="PTHR12346:SF0">
    <property type="entry name" value="SIN3A, ISOFORM G"/>
    <property type="match status" value="1"/>
</dbReference>
<dbReference type="Proteomes" id="UP000320762">
    <property type="component" value="Unassembled WGS sequence"/>
</dbReference>
<proteinExistence type="predicted"/>
<feature type="compositionally biased region" description="Basic and acidic residues" evidence="5">
    <location>
        <begin position="665"/>
        <end position="675"/>
    </location>
</feature>
<accession>A0A550C6B7</accession>
<dbReference type="EMBL" id="VDMD01000022">
    <property type="protein sequence ID" value="TRM60347.1"/>
    <property type="molecule type" value="Genomic_DNA"/>
</dbReference>
<dbReference type="Pfam" id="PF02671">
    <property type="entry name" value="PAH"/>
    <property type="match status" value="2"/>
</dbReference>
<dbReference type="SMART" id="SM00761">
    <property type="entry name" value="HDAC_interact"/>
    <property type="match status" value="1"/>
</dbReference>
<comment type="subcellular location">
    <subcellularLocation>
        <location evidence="1 4">Nucleus</location>
    </subcellularLocation>
</comment>
<evidence type="ECO:0000256" key="5">
    <source>
        <dbReference type="SAM" id="MobiDB-lite"/>
    </source>
</evidence>
<keyword evidence="3 4" id="KW-0539">Nucleus</keyword>
<dbReference type="Pfam" id="PF08295">
    <property type="entry name" value="Sin3_corepress"/>
    <property type="match status" value="1"/>
</dbReference>
<evidence type="ECO:0000256" key="1">
    <source>
        <dbReference type="ARBA" id="ARBA00004123"/>
    </source>
</evidence>
<organism evidence="7 8">
    <name type="scientific">Schizophyllum amplum</name>
    <dbReference type="NCBI Taxonomy" id="97359"/>
    <lineage>
        <taxon>Eukaryota</taxon>
        <taxon>Fungi</taxon>
        <taxon>Dikarya</taxon>
        <taxon>Basidiomycota</taxon>
        <taxon>Agaricomycotina</taxon>
        <taxon>Agaricomycetes</taxon>
        <taxon>Agaricomycetidae</taxon>
        <taxon>Agaricales</taxon>
        <taxon>Schizophyllaceae</taxon>
        <taxon>Schizophyllum</taxon>
    </lineage>
</organism>
<evidence type="ECO:0000313" key="8">
    <source>
        <dbReference type="Proteomes" id="UP000320762"/>
    </source>
</evidence>
<dbReference type="OrthoDB" id="10265969at2759"/>
<name>A0A550C6B7_9AGAR</name>
<dbReference type="GO" id="GO:0003714">
    <property type="term" value="F:transcription corepressor activity"/>
    <property type="evidence" value="ECO:0007669"/>
    <property type="project" value="InterPro"/>
</dbReference>
<dbReference type="GO" id="GO:0000122">
    <property type="term" value="P:negative regulation of transcription by RNA polymerase II"/>
    <property type="evidence" value="ECO:0007669"/>
    <property type="project" value="TreeGrafter"/>
</dbReference>
<dbReference type="InterPro" id="IPR031693">
    <property type="entry name" value="Sin3_C"/>
</dbReference>
<dbReference type="SUPFAM" id="SSF47762">
    <property type="entry name" value="PAH2 domain"/>
    <property type="match status" value="2"/>
</dbReference>
<evidence type="ECO:0000313" key="7">
    <source>
        <dbReference type="EMBL" id="TRM60347.1"/>
    </source>
</evidence>
<gene>
    <name evidence="7" type="ORF">BD626DRAFT_549673</name>
</gene>
<feature type="compositionally biased region" description="Low complexity" evidence="5">
    <location>
        <begin position="221"/>
        <end position="231"/>
    </location>
</feature>
<evidence type="ECO:0000256" key="4">
    <source>
        <dbReference type="PROSITE-ProRule" id="PRU00810"/>
    </source>
</evidence>
<dbReference type="GO" id="GO:0070822">
    <property type="term" value="C:Sin3-type complex"/>
    <property type="evidence" value="ECO:0007669"/>
    <property type="project" value="TreeGrafter"/>
</dbReference>
<dbReference type="Pfam" id="PF16879">
    <property type="entry name" value="Sin3a_C"/>
    <property type="match status" value="1"/>
</dbReference>
<dbReference type="InterPro" id="IPR013194">
    <property type="entry name" value="HDAC_interact_dom"/>
</dbReference>
<dbReference type="AlphaFoldDB" id="A0A550C6B7"/>
<evidence type="ECO:0000259" key="6">
    <source>
        <dbReference type="SMART" id="SM00761"/>
    </source>
</evidence>
<dbReference type="Gene3D" id="1.20.1160.11">
    <property type="entry name" value="Paired amphipathic helix"/>
    <property type="match status" value="2"/>
</dbReference>
<evidence type="ECO:0000256" key="3">
    <source>
        <dbReference type="ARBA" id="ARBA00023242"/>
    </source>
</evidence>
<feature type="domain" description="Histone deacetylase interacting" evidence="6">
    <location>
        <begin position="333"/>
        <end position="434"/>
    </location>
</feature>
<feature type="compositionally biased region" description="Acidic residues" evidence="5">
    <location>
        <begin position="636"/>
        <end position="646"/>
    </location>
</feature>
<dbReference type="InterPro" id="IPR036600">
    <property type="entry name" value="PAH_sf"/>
</dbReference>
<keyword evidence="8" id="KW-1185">Reference proteome</keyword>
<dbReference type="InterPro" id="IPR003822">
    <property type="entry name" value="PAH"/>
</dbReference>
<reference evidence="7 8" key="1">
    <citation type="journal article" date="2019" name="New Phytol.">
        <title>Comparative genomics reveals unique wood-decay strategies and fruiting body development in the Schizophyllaceae.</title>
        <authorList>
            <person name="Almasi E."/>
            <person name="Sahu N."/>
            <person name="Krizsan K."/>
            <person name="Balint B."/>
            <person name="Kovacs G.M."/>
            <person name="Kiss B."/>
            <person name="Cseklye J."/>
            <person name="Drula E."/>
            <person name="Henrissat B."/>
            <person name="Nagy I."/>
            <person name="Chovatia M."/>
            <person name="Adam C."/>
            <person name="LaButti K."/>
            <person name="Lipzen A."/>
            <person name="Riley R."/>
            <person name="Grigoriev I.V."/>
            <person name="Nagy L.G."/>
        </authorList>
    </citation>
    <scope>NUCLEOTIDE SEQUENCE [LARGE SCALE GENOMIC DNA]</scope>
    <source>
        <strain evidence="7 8">NL-1724</strain>
    </source>
</reference>
<feature type="region of interest" description="Disordered" evidence="5">
    <location>
        <begin position="636"/>
        <end position="708"/>
    </location>
</feature>
<dbReference type="InterPro" id="IPR039774">
    <property type="entry name" value="Sin3-like"/>
</dbReference>
<dbReference type="PROSITE" id="PS51477">
    <property type="entry name" value="PAH"/>
    <property type="match status" value="2"/>
</dbReference>
<comment type="caution">
    <text evidence="7">The sequence shown here is derived from an EMBL/GenBank/DDBJ whole genome shotgun (WGS) entry which is preliminary data.</text>
</comment>
<sequence length="1017" mass="114957">MKEFKSQLIDTPGVIKRVSQLFNGHPMLIQGFNTFLPVGYRIECSGDSGITVTTPTGTVMQATDMRWSMEPKPAPPHHPHHAEPQAINYITSIKQSSPDKYLLLMDVLSAASRDPGDLGQYMPDIKAIFKDDPTTAATLQKMLQSDQPFAPENFAALRTSTPVGGGKRKAEREGHASTSSTTQAKKKRKVEASVPAKPKRSRHQQQAPTSNARERTPPPSGRRAAPSAARPVAPPPDDETQFFERVKCTLESRELYNEFLRYINLFTQGHIDSVRLVKECRNLLREDSELLRQLKEIVGWDQRKEDESHMLVPTTHSWTHPQVVNLRPGRVDLSVMYGSYRKLPADEAKVQCSGRDDMCRTVLNDQWVSHATWTNDEDIMAAPLKKNPYEEALHRSEEERHEYDFHIDAIVRTIAMLEPINNKIMQLSVDDRATFKLKPNFGGSGKSVHHRVIKKIYGRAAGAEVIQMMQDQPALAIPVVLQRLKHKEEEWKRAQREWNKVWREVDARNYAKSLDYQGIAVRAADKRATSQKTLVQQIAAAREEQACARACFTDPLFARTRPRHQMEFAVDDAQVLQDALKLTLSFVDRTQAQVPFAERRRIESFLRAFVPLFFMLDPVAFNNAFVVVQETLDSEASEDAVDDDGESVASGGSRASRGRKTAAGDLRKKLLKSEQAKSTGTTRVTRSRGDASPVPGSRLASPAPADDEAFAESAAAQSRKGRKNIFFTNTTFYCLLRLLEIIYTRLALFKSLSMEGDPTQPPPNNFGFSSETMSIAERTTVDHYYDLLLDSCERLFDNEIEQPAFEEQMRFMFGVKNAYKIFTIDKVIGAFVKQVQAILADPKSQELLENLKRERSLASPTVQDQINTRRNAEKILGPDENLFRIDWLHDNKMMTMQLIGKDEPSVDDSEAVADRWHAYLDAYVCGEQTSGVSQAHVRRPFLRSVRGADPMVATDDGLEIRICVRTYRFFYVALTEDVLVRLPRHIDETTKARLGKREELRKAWLERSLAEAPPTAA</sequence>
<evidence type="ECO:0000256" key="2">
    <source>
        <dbReference type="ARBA" id="ARBA00022491"/>
    </source>
</evidence>
<keyword evidence="2" id="KW-0678">Repressor</keyword>